<keyword evidence="1" id="KW-1133">Transmembrane helix</keyword>
<evidence type="ECO:0000313" key="2">
    <source>
        <dbReference type="EMBL" id="ALE16113.1"/>
    </source>
</evidence>
<dbReference type="AlphaFoldDB" id="A0A0M4MUP5"/>
<feature type="transmembrane region" description="Helical" evidence="1">
    <location>
        <begin position="12"/>
        <end position="30"/>
    </location>
</feature>
<evidence type="ECO:0000256" key="1">
    <source>
        <dbReference type="SAM" id="Phobius"/>
    </source>
</evidence>
<dbReference type="KEGG" id="aep:AMC99_00810"/>
<gene>
    <name evidence="2" type="ORF">AMC99_00810</name>
</gene>
<sequence>MPELIEAYWPYLLIALAIGIAVGWFIFVANRKTSVTGERRDVLDEGADRAQRNQALIDAPPAAANLSNPANTQEVAHATATTDAEAGAPVMPSVPAEKPVVHTEPQSGGDDLTRIKGLGPKLAAMLNGLGISSYSQIANWSEEEVDRIDSELGRFQGRIRRDSWVEQAKLLAAGDETGFSAKFGQNG</sequence>
<proteinExistence type="predicted"/>
<organism evidence="2 3">
    <name type="scientific">Altererythrobacter epoxidivorans</name>
    <dbReference type="NCBI Taxonomy" id="361183"/>
    <lineage>
        <taxon>Bacteria</taxon>
        <taxon>Pseudomonadati</taxon>
        <taxon>Pseudomonadota</taxon>
        <taxon>Alphaproteobacteria</taxon>
        <taxon>Sphingomonadales</taxon>
        <taxon>Erythrobacteraceae</taxon>
        <taxon>Altererythrobacter</taxon>
    </lineage>
</organism>
<dbReference type="Gene3D" id="1.10.150.20">
    <property type="entry name" value="5' to 3' exonuclease, C-terminal subdomain"/>
    <property type="match status" value="1"/>
</dbReference>
<dbReference type="PATRIC" id="fig|361183.4.peg.792"/>
<keyword evidence="1" id="KW-0812">Transmembrane</keyword>
<dbReference type="RefSeq" id="WP_061923044.1">
    <property type="nucleotide sequence ID" value="NZ_CP012669.1"/>
</dbReference>
<evidence type="ECO:0000313" key="3">
    <source>
        <dbReference type="Proteomes" id="UP000057938"/>
    </source>
</evidence>
<dbReference type="Proteomes" id="UP000057938">
    <property type="component" value="Chromosome"/>
</dbReference>
<keyword evidence="3" id="KW-1185">Reference proteome</keyword>
<dbReference type="STRING" id="361183.AMC99_00810"/>
<keyword evidence="1" id="KW-0472">Membrane</keyword>
<accession>A0A0M4MUP5</accession>
<dbReference type="EMBL" id="CP012669">
    <property type="protein sequence ID" value="ALE16113.1"/>
    <property type="molecule type" value="Genomic_DNA"/>
</dbReference>
<reference evidence="2 3" key="1">
    <citation type="submission" date="2015-09" db="EMBL/GenBank/DDBJ databases">
        <title>Complete genome sequence of a benzo[a]pyrene-degrading bacterium Altererythrobacter epoxidivorans CGMCC 1.7731T.</title>
        <authorList>
            <person name="Li Z."/>
            <person name="Cheng H."/>
            <person name="Huo Y."/>
            <person name="Xu X."/>
        </authorList>
    </citation>
    <scope>NUCLEOTIDE SEQUENCE [LARGE SCALE GENOMIC DNA]</scope>
    <source>
        <strain evidence="2 3">CGMCC 1.7731</strain>
    </source>
</reference>
<dbReference type="OrthoDB" id="9807941at2"/>
<protein>
    <recommendedName>
        <fullName evidence="4">NADH-ubiquinone oxidoreductase chain E</fullName>
    </recommendedName>
</protein>
<evidence type="ECO:0008006" key="4">
    <source>
        <dbReference type="Google" id="ProtNLM"/>
    </source>
</evidence>
<name>A0A0M4MUP5_9SPHN</name>